<sequence length="603" mass="64088">MPGNAMVIRVLGSSNCTTGTSAKTAVDVCGRELEDDADAENWTSDVGTAPLDGAQRLQSPIFSATQRGQHSTCAVESAKLRYCGTPTDWTGIFIGKFHVRYRAGEPIAIAVLPTDTYYSWLESPLMTLKAPPNCKPGSPAAAAEACLAIQKALGSEFVSIAPANQGLVDVNWSASTWQAPSCVVQPTSAQLLSVVLRIIVQFQVLFAIRSGGHSPNPGFASISQPGLLLDLARLDSISVSADASEVSVGPGQRWGSVAAAVDPFNVTVVGGRLPDIGVGGLVLGGGFSYYSNQYGLAADNVRNFEVVLANGSIVEANAHSNPELFWALKGGGSNFGIVTRFDLTTIPVRHVYAEILVISSDETPAFLRALAAWQLGPGGSDERATVIAVSTISGTTVGFLYSQPVATRPAAFAAFANLTVLATALPPTNLTAPAMMAAAAGQTSKAPLRHDYRAATTHVDGELYVDMYRFWAARAAVVHRQTGANQTFVLQPIAPSLVQRGLDRGGNALGLRPSHMAWWTTLIDWEAAAHDDAVRSVSIATTNEWKRRSKADFLYMNDCSRDQNPLPGYGAANVARLRAIAKKYDSAQVFQKLQHDGFLLRKV</sequence>
<dbReference type="InterPro" id="IPR006094">
    <property type="entry name" value="Oxid_FAD_bind_N"/>
</dbReference>
<evidence type="ECO:0000313" key="6">
    <source>
        <dbReference type="EMBL" id="KAK3302658.1"/>
    </source>
</evidence>
<accession>A0AAJ0LYV4</accession>
<reference evidence="6" key="2">
    <citation type="submission" date="2023-06" db="EMBL/GenBank/DDBJ databases">
        <authorList>
            <consortium name="Lawrence Berkeley National Laboratory"/>
            <person name="Mondo S.J."/>
            <person name="Hensen N."/>
            <person name="Bonometti L."/>
            <person name="Westerberg I."/>
            <person name="Brannstrom I.O."/>
            <person name="Guillou S."/>
            <person name="Cros-Aarteil S."/>
            <person name="Calhoun S."/>
            <person name="Haridas S."/>
            <person name="Kuo A."/>
            <person name="Pangilinan J."/>
            <person name="Riley R."/>
            <person name="Labutti K."/>
            <person name="Andreopoulos B."/>
            <person name="Lipzen A."/>
            <person name="Chen C."/>
            <person name="Yanf M."/>
            <person name="Daum C."/>
            <person name="Ng V."/>
            <person name="Clum A."/>
            <person name="Steindorff A."/>
            <person name="Ohm R."/>
            <person name="Martin F."/>
            <person name="Silar P."/>
            <person name="Natvig D."/>
            <person name="Lalanne C."/>
            <person name="Gautier V."/>
            <person name="Ament-Velasquez S.L."/>
            <person name="Kruys A."/>
            <person name="Hutchinson M.I."/>
            <person name="Powell A.J."/>
            <person name="Barry K."/>
            <person name="Miller A.N."/>
            <person name="Grigoriev I.V."/>
            <person name="Debuchy R."/>
            <person name="Gladieux P."/>
            <person name="Thoren M.H."/>
            <person name="Johannesson H."/>
        </authorList>
    </citation>
    <scope>NUCLEOTIDE SEQUENCE</scope>
    <source>
        <strain evidence="6">CBS 333.67</strain>
    </source>
</reference>
<proteinExistence type="inferred from homology"/>
<comment type="caution">
    <text evidence="6">The sequence shown here is derived from an EMBL/GenBank/DDBJ whole genome shotgun (WGS) entry which is preliminary data.</text>
</comment>
<dbReference type="RefSeq" id="XP_062718438.1">
    <property type="nucleotide sequence ID" value="XM_062870586.1"/>
</dbReference>
<evidence type="ECO:0000313" key="7">
    <source>
        <dbReference type="Proteomes" id="UP001273166"/>
    </source>
</evidence>
<dbReference type="Gene3D" id="3.30.465.10">
    <property type="match status" value="1"/>
</dbReference>
<keyword evidence="2" id="KW-0285">Flavoprotein</keyword>
<dbReference type="InterPro" id="IPR016166">
    <property type="entry name" value="FAD-bd_PCMH"/>
</dbReference>
<dbReference type="InterPro" id="IPR036318">
    <property type="entry name" value="FAD-bd_PCMH-like_sf"/>
</dbReference>
<reference evidence="6" key="1">
    <citation type="journal article" date="2023" name="Mol. Phylogenet. Evol.">
        <title>Genome-scale phylogeny and comparative genomics of the fungal order Sordariales.</title>
        <authorList>
            <person name="Hensen N."/>
            <person name="Bonometti L."/>
            <person name="Westerberg I."/>
            <person name="Brannstrom I.O."/>
            <person name="Guillou S."/>
            <person name="Cros-Aarteil S."/>
            <person name="Calhoun S."/>
            <person name="Haridas S."/>
            <person name="Kuo A."/>
            <person name="Mondo S."/>
            <person name="Pangilinan J."/>
            <person name="Riley R."/>
            <person name="LaButti K."/>
            <person name="Andreopoulos B."/>
            <person name="Lipzen A."/>
            <person name="Chen C."/>
            <person name="Yan M."/>
            <person name="Daum C."/>
            <person name="Ng V."/>
            <person name="Clum A."/>
            <person name="Steindorff A."/>
            <person name="Ohm R.A."/>
            <person name="Martin F."/>
            <person name="Silar P."/>
            <person name="Natvig D.O."/>
            <person name="Lalanne C."/>
            <person name="Gautier V."/>
            <person name="Ament-Velasquez S.L."/>
            <person name="Kruys A."/>
            <person name="Hutchinson M.I."/>
            <person name="Powell A.J."/>
            <person name="Barry K."/>
            <person name="Miller A.N."/>
            <person name="Grigoriev I.V."/>
            <person name="Debuchy R."/>
            <person name="Gladieux P."/>
            <person name="Hiltunen Thoren M."/>
            <person name="Johannesson H."/>
        </authorList>
    </citation>
    <scope>NUCLEOTIDE SEQUENCE</scope>
    <source>
        <strain evidence="6">CBS 333.67</strain>
    </source>
</reference>
<evidence type="ECO:0000256" key="3">
    <source>
        <dbReference type="ARBA" id="ARBA00022827"/>
    </source>
</evidence>
<protein>
    <recommendedName>
        <fullName evidence="5">FAD-binding PCMH-type domain-containing protein</fullName>
    </recommendedName>
</protein>
<dbReference type="EMBL" id="JAUDZG010000007">
    <property type="protein sequence ID" value="KAK3302658.1"/>
    <property type="molecule type" value="Genomic_DNA"/>
</dbReference>
<keyword evidence="4" id="KW-0560">Oxidoreductase</keyword>
<keyword evidence="7" id="KW-1185">Reference proteome</keyword>
<dbReference type="GeneID" id="87889415"/>
<name>A0AAJ0LYV4_9PEZI</name>
<organism evidence="6 7">
    <name type="scientific">Chaetomium strumarium</name>
    <dbReference type="NCBI Taxonomy" id="1170767"/>
    <lineage>
        <taxon>Eukaryota</taxon>
        <taxon>Fungi</taxon>
        <taxon>Dikarya</taxon>
        <taxon>Ascomycota</taxon>
        <taxon>Pezizomycotina</taxon>
        <taxon>Sordariomycetes</taxon>
        <taxon>Sordariomycetidae</taxon>
        <taxon>Sordariales</taxon>
        <taxon>Chaetomiaceae</taxon>
        <taxon>Chaetomium</taxon>
    </lineage>
</organism>
<evidence type="ECO:0000259" key="5">
    <source>
        <dbReference type="PROSITE" id="PS51387"/>
    </source>
</evidence>
<evidence type="ECO:0000256" key="4">
    <source>
        <dbReference type="ARBA" id="ARBA00023002"/>
    </source>
</evidence>
<dbReference type="SUPFAM" id="SSF56176">
    <property type="entry name" value="FAD-binding/transporter-associated domain-like"/>
    <property type="match status" value="1"/>
</dbReference>
<dbReference type="InterPro" id="IPR050416">
    <property type="entry name" value="FAD-linked_Oxidoreductase"/>
</dbReference>
<dbReference type="PANTHER" id="PTHR42973">
    <property type="entry name" value="BINDING OXIDOREDUCTASE, PUTATIVE (AFU_ORTHOLOGUE AFUA_1G17690)-RELATED"/>
    <property type="match status" value="1"/>
</dbReference>
<dbReference type="PANTHER" id="PTHR42973:SF54">
    <property type="entry name" value="FAD-BINDING PCMH-TYPE DOMAIN-CONTAINING PROTEIN"/>
    <property type="match status" value="1"/>
</dbReference>
<dbReference type="Pfam" id="PF01565">
    <property type="entry name" value="FAD_binding_4"/>
    <property type="match status" value="1"/>
</dbReference>
<dbReference type="GO" id="GO:0071949">
    <property type="term" value="F:FAD binding"/>
    <property type="evidence" value="ECO:0007669"/>
    <property type="project" value="InterPro"/>
</dbReference>
<keyword evidence="3" id="KW-0274">FAD</keyword>
<dbReference type="PROSITE" id="PS51387">
    <property type="entry name" value="FAD_PCMH"/>
    <property type="match status" value="1"/>
</dbReference>
<comment type="similarity">
    <text evidence="1">Belongs to the oxygen-dependent FAD-linked oxidoreductase family.</text>
</comment>
<gene>
    <name evidence="6" type="ORF">B0T15DRAFT_562614</name>
</gene>
<dbReference type="GO" id="GO:0016491">
    <property type="term" value="F:oxidoreductase activity"/>
    <property type="evidence" value="ECO:0007669"/>
    <property type="project" value="UniProtKB-KW"/>
</dbReference>
<dbReference type="AlphaFoldDB" id="A0AAJ0LYV4"/>
<feature type="domain" description="FAD-binding PCMH-type" evidence="5">
    <location>
        <begin position="176"/>
        <end position="348"/>
    </location>
</feature>
<dbReference type="Proteomes" id="UP001273166">
    <property type="component" value="Unassembled WGS sequence"/>
</dbReference>
<evidence type="ECO:0000256" key="1">
    <source>
        <dbReference type="ARBA" id="ARBA00005466"/>
    </source>
</evidence>
<dbReference type="InterPro" id="IPR016169">
    <property type="entry name" value="FAD-bd_PCMH_sub2"/>
</dbReference>
<evidence type="ECO:0000256" key="2">
    <source>
        <dbReference type="ARBA" id="ARBA00022630"/>
    </source>
</evidence>